<dbReference type="InterPro" id="IPR012338">
    <property type="entry name" value="Beta-lactam/transpept-like"/>
</dbReference>
<dbReference type="EMBL" id="JAJTWT010000006">
    <property type="protein sequence ID" value="MCE4538915.1"/>
    <property type="molecule type" value="Genomic_DNA"/>
</dbReference>
<comment type="caution">
    <text evidence="4">The sequence shown here is derived from an EMBL/GenBank/DDBJ whole genome shotgun (WGS) entry which is preliminary data.</text>
</comment>
<keyword evidence="4" id="KW-0121">Carboxypeptidase</keyword>
<keyword evidence="4" id="KW-0645">Protease</keyword>
<dbReference type="EC" id="3.4.16.4" evidence="4"/>
<dbReference type="PANTHER" id="PTHR30023">
    <property type="entry name" value="D-ALANYL-D-ALANINE CARBOXYPEPTIDASE"/>
    <property type="match status" value="1"/>
</dbReference>
<dbReference type="Proteomes" id="UP001201463">
    <property type="component" value="Unassembled WGS sequence"/>
</dbReference>
<protein>
    <submittedName>
        <fullName evidence="4">D-alanyl-D-alanine carboxypeptidase/D-alanyl-D-alanine-endopeptidase</fullName>
        <ecNumber evidence="4">3.4.16.4</ecNumber>
    </submittedName>
</protein>
<comment type="similarity">
    <text evidence="1">Belongs to the peptidase S13 family.</text>
</comment>
<dbReference type="SUPFAM" id="SSF56601">
    <property type="entry name" value="beta-lactamase/transpeptidase-like"/>
    <property type="match status" value="1"/>
</dbReference>
<evidence type="ECO:0000313" key="4">
    <source>
        <dbReference type="EMBL" id="MCE4538915.1"/>
    </source>
</evidence>
<gene>
    <name evidence="4" type="primary">dacB</name>
    <name evidence="4" type="ORF">LXT12_16805</name>
</gene>
<reference evidence="4 5" key="1">
    <citation type="submission" date="2021-12" db="EMBL/GenBank/DDBJ databases">
        <title>Genome seq of p7.</title>
        <authorList>
            <person name="Seo T."/>
        </authorList>
    </citation>
    <scope>NUCLEOTIDE SEQUENCE [LARGE SCALE GENOMIC DNA]</scope>
    <source>
        <strain evidence="4 5">P7</strain>
    </source>
</reference>
<proteinExistence type="inferred from homology"/>
<dbReference type="Gene3D" id="3.50.80.20">
    <property type="entry name" value="D-Ala-D-Ala carboxypeptidase C, peptidase S13"/>
    <property type="match status" value="1"/>
</dbReference>
<accession>A0ABS8XI30</accession>
<keyword evidence="2 4" id="KW-0378">Hydrolase</keyword>
<dbReference type="PRINTS" id="PR00922">
    <property type="entry name" value="DADACBPTASE3"/>
</dbReference>
<name>A0ABS8XI30_9BURK</name>
<feature type="chain" id="PRO_5045758580" evidence="3">
    <location>
        <begin position="20"/>
        <end position="482"/>
    </location>
</feature>
<sequence>MGALAFTRVFALTLAFALAGCATTAPVPDPVQAALDRAGLPAESLGFVLQPLDASRPALRRRADDAMAPASTMKLVTATVALDRLGINHRGRTELLAAAEPRDGIIDGPLILRGGADPDLDWPALWWLLRQLRERGVREVRGGLVVDRTLFNPTRFDLGLPPFDEAPEFAYNVIPDALHFNGSLLDVELRATDTGVAARSLPALTGLSVDAGAMALSERPCKDWDEDWKPAELRREGEGKGEGWRLALRGAFPRGCRQLAPLQLVDRQWLVTHAVRQLWAELGGVMGPGDVEAAAPAGAVVLASHRGRPLAEELRGIMKSSDNALTRLLYLQLGAQAARPGEATLPAAERAVRDWLAAHGIDTSALVLDNGSGLSRSERVSPALLAGVLRAGQAGGQAPELLATLPVAGLDGTLSRRLKDTAAAGKARLKTGTLRDAVGLAGFVPDANGRPWVFVALLNHPEAARKGRPVLDALVDWVAAQR</sequence>
<dbReference type="RefSeq" id="WP_233393434.1">
    <property type="nucleotide sequence ID" value="NZ_JAJTWT010000006.1"/>
</dbReference>
<evidence type="ECO:0000256" key="2">
    <source>
        <dbReference type="ARBA" id="ARBA00022801"/>
    </source>
</evidence>
<dbReference type="NCBIfam" id="TIGR00666">
    <property type="entry name" value="PBP4"/>
    <property type="match status" value="1"/>
</dbReference>
<evidence type="ECO:0000256" key="1">
    <source>
        <dbReference type="ARBA" id="ARBA00006096"/>
    </source>
</evidence>
<evidence type="ECO:0000313" key="5">
    <source>
        <dbReference type="Proteomes" id="UP001201463"/>
    </source>
</evidence>
<dbReference type="GO" id="GO:0009002">
    <property type="term" value="F:serine-type D-Ala-D-Ala carboxypeptidase activity"/>
    <property type="evidence" value="ECO:0007669"/>
    <property type="project" value="UniProtKB-EC"/>
</dbReference>
<feature type="signal peptide" evidence="3">
    <location>
        <begin position="1"/>
        <end position="19"/>
    </location>
</feature>
<keyword evidence="3" id="KW-0732">Signal</keyword>
<dbReference type="PANTHER" id="PTHR30023:SF0">
    <property type="entry name" value="PENICILLIN-SENSITIVE CARBOXYPEPTIDASE A"/>
    <property type="match status" value="1"/>
</dbReference>
<dbReference type="InterPro" id="IPR000667">
    <property type="entry name" value="Peptidase_S13"/>
</dbReference>
<evidence type="ECO:0000256" key="3">
    <source>
        <dbReference type="SAM" id="SignalP"/>
    </source>
</evidence>
<keyword evidence="5" id="KW-1185">Reference proteome</keyword>
<organism evidence="4 5">
    <name type="scientific">Pelomonas caseinilytica</name>
    <dbReference type="NCBI Taxonomy" id="2906763"/>
    <lineage>
        <taxon>Bacteria</taxon>
        <taxon>Pseudomonadati</taxon>
        <taxon>Pseudomonadota</taxon>
        <taxon>Betaproteobacteria</taxon>
        <taxon>Burkholderiales</taxon>
        <taxon>Sphaerotilaceae</taxon>
        <taxon>Roseateles</taxon>
    </lineage>
</organism>
<dbReference type="Gene3D" id="3.40.710.10">
    <property type="entry name" value="DD-peptidase/beta-lactamase superfamily"/>
    <property type="match status" value="2"/>
</dbReference>
<dbReference type="Pfam" id="PF02113">
    <property type="entry name" value="Peptidase_S13"/>
    <property type="match status" value="1"/>
</dbReference>